<protein>
    <recommendedName>
        <fullName evidence="4">Adhesin</fullName>
    </recommendedName>
</protein>
<dbReference type="OrthoDB" id="5175422at2"/>
<dbReference type="RefSeq" id="WP_132208257.1">
    <property type="nucleotide sequence ID" value="NZ_SLWN01000002.1"/>
</dbReference>
<reference evidence="2 3" key="1">
    <citation type="journal article" date="2015" name="Stand. Genomic Sci.">
        <title>Genomic Encyclopedia of Bacterial and Archaeal Type Strains, Phase III: the genomes of soil and plant-associated and newly described type strains.</title>
        <authorList>
            <person name="Whitman W.B."/>
            <person name="Woyke T."/>
            <person name="Klenk H.P."/>
            <person name="Zhou Y."/>
            <person name="Lilburn T.G."/>
            <person name="Beck B.J."/>
            <person name="De Vos P."/>
            <person name="Vandamme P."/>
            <person name="Eisen J.A."/>
            <person name="Garrity G."/>
            <person name="Hugenholtz P."/>
            <person name="Kyrpides N.C."/>
        </authorList>
    </citation>
    <scope>NUCLEOTIDE SEQUENCE [LARGE SCALE GENOMIC DNA]</scope>
    <source>
        <strain evidence="2 3">VKM Ac-2572</strain>
    </source>
</reference>
<comment type="caution">
    <text evidence="2">The sequence shown here is derived from an EMBL/GenBank/DDBJ whole genome shotgun (WGS) entry which is preliminary data.</text>
</comment>
<name>A0A4R2HTZ4_9ACTN</name>
<evidence type="ECO:0000313" key="3">
    <source>
        <dbReference type="Proteomes" id="UP000294508"/>
    </source>
</evidence>
<sequence>MSNQSDYDRRVKDILDRVAKGHLSTEEGATLIAAIQPGAAAGEGAAAPAAGTAGEADGPVAQEPVADNGGTPTTSKPWPSADELPSPSVWADAVDSPDAADAADVSAGKHAAPNGTEAVAEPNGTEAAPAPNGAEATAASNGAEATAAPTAAEGNGVQDSVVDDAPADAAAGGAADKAPADTTPAGAAEADVEDVEEEHSNVPMPAGVQRVTVRAIGRRVRLIGEPAINGVAVDGPHVIKRDGDTLAISSEGDMGVSIDGFSMLRNPTNLKSHVNGLAKELSIRVNPSLQVEVEVTGGSVHAERLPGLTRVRVTAGTAKVTDVSGPIDLLVQAGSANLDAQITKGRSRVRVESGAANVNLRRGSDVRVHTESQLGRVSWVGAVTGQSKDVEIGRGRAALDVEVLVGTAQIVSD</sequence>
<dbReference type="Proteomes" id="UP000294508">
    <property type="component" value="Unassembled WGS sequence"/>
</dbReference>
<feature type="compositionally biased region" description="Low complexity" evidence="1">
    <location>
        <begin position="167"/>
        <end position="189"/>
    </location>
</feature>
<keyword evidence="3" id="KW-1185">Reference proteome</keyword>
<evidence type="ECO:0000313" key="2">
    <source>
        <dbReference type="EMBL" id="TCO34499.1"/>
    </source>
</evidence>
<feature type="compositionally biased region" description="Low complexity" evidence="1">
    <location>
        <begin position="40"/>
        <end position="56"/>
    </location>
</feature>
<feature type="compositionally biased region" description="Low complexity" evidence="1">
    <location>
        <begin position="88"/>
        <end position="106"/>
    </location>
</feature>
<dbReference type="EMBL" id="SLWN01000002">
    <property type="protein sequence ID" value="TCO34499.1"/>
    <property type="molecule type" value="Genomic_DNA"/>
</dbReference>
<dbReference type="AlphaFoldDB" id="A0A4R2HTZ4"/>
<evidence type="ECO:0000256" key="1">
    <source>
        <dbReference type="SAM" id="MobiDB-lite"/>
    </source>
</evidence>
<feature type="compositionally biased region" description="Low complexity" evidence="1">
    <location>
        <begin position="120"/>
        <end position="155"/>
    </location>
</feature>
<feature type="region of interest" description="Disordered" evidence="1">
    <location>
        <begin position="40"/>
        <end position="201"/>
    </location>
</feature>
<gene>
    <name evidence="2" type="ORF">EV652_102565</name>
</gene>
<organism evidence="2 3">
    <name type="scientific">Kribbella steppae</name>
    <dbReference type="NCBI Taxonomy" id="2512223"/>
    <lineage>
        <taxon>Bacteria</taxon>
        <taxon>Bacillati</taxon>
        <taxon>Actinomycetota</taxon>
        <taxon>Actinomycetes</taxon>
        <taxon>Propionibacteriales</taxon>
        <taxon>Kribbellaceae</taxon>
        <taxon>Kribbella</taxon>
    </lineage>
</organism>
<proteinExistence type="predicted"/>
<accession>A0A4R2HTZ4</accession>
<evidence type="ECO:0008006" key="4">
    <source>
        <dbReference type="Google" id="ProtNLM"/>
    </source>
</evidence>